<evidence type="ECO:0000313" key="5">
    <source>
        <dbReference type="EMBL" id="RPB18575.1"/>
    </source>
</evidence>
<sequence>MPKRKHGAAPVEAVNDVEVDVDMKGTNSAGSDSDSDSDDFDELPVDFEMFDPQPAHDFHGLKILIRQLLDIDSTLFDISALANLVLSQPLVGTTIKVDTNESDPYAFLTVLNVNLHRKTNPAVETLVNYILEKSKVNEKLHEQLTRILNKKNGAEKGGLGLILTERMVNMPVEVVPPMYKMLQEEVQWALDEKESYDFEAYLILSKTYTEVASQLDAEDGAEEEEEIKPKAKKFKSRMREVPRKKGTGIGKVKKEVGKGVFYFHPEDEVLHAEAIAYTDYNYTKVPEAGTADSKRTFSDFGIVPQGHMILFKKDKLGHVVRELENTFKPF</sequence>
<dbReference type="STRING" id="1051890.A0A3N4LKW0"/>
<name>A0A3N4LKW0_9PEZI</name>
<comment type="similarity">
    <text evidence="2 3">Belongs to the BCP1 family.</text>
</comment>
<dbReference type="EMBL" id="ML121622">
    <property type="protein sequence ID" value="RPB18575.1"/>
    <property type="molecule type" value="Genomic_DNA"/>
</dbReference>
<gene>
    <name evidence="5" type="ORF">L211DRAFT_859330</name>
</gene>
<organism evidence="5 6">
    <name type="scientific">Terfezia boudieri ATCC MYA-4762</name>
    <dbReference type="NCBI Taxonomy" id="1051890"/>
    <lineage>
        <taxon>Eukaryota</taxon>
        <taxon>Fungi</taxon>
        <taxon>Dikarya</taxon>
        <taxon>Ascomycota</taxon>
        <taxon>Pezizomycotina</taxon>
        <taxon>Pezizomycetes</taxon>
        <taxon>Pezizales</taxon>
        <taxon>Pezizaceae</taxon>
        <taxon>Terfezia</taxon>
    </lineage>
</organism>
<dbReference type="InterPro" id="IPR025602">
    <property type="entry name" value="BCP1_family"/>
</dbReference>
<dbReference type="PIRSF" id="PIRSF028983">
    <property type="entry name" value="BCP1"/>
    <property type="match status" value="1"/>
</dbReference>
<accession>A0A3N4LKW0</accession>
<dbReference type="PANTHER" id="PTHR13261:SF0">
    <property type="entry name" value="BRCA2 AND CDKN1A-INTERACTING PROTEIN"/>
    <property type="match status" value="1"/>
</dbReference>
<protein>
    <recommendedName>
        <fullName evidence="3">Protein BCP1</fullName>
    </recommendedName>
</protein>
<reference evidence="5 6" key="1">
    <citation type="journal article" date="2018" name="Nat. Ecol. Evol.">
        <title>Pezizomycetes genomes reveal the molecular basis of ectomycorrhizal truffle lifestyle.</title>
        <authorList>
            <person name="Murat C."/>
            <person name="Payen T."/>
            <person name="Noel B."/>
            <person name="Kuo A."/>
            <person name="Morin E."/>
            <person name="Chen J."/>
            <person name="Kohler A."/>
            <person name="Krizsan K."/>
            <person name="Balestrini R."/>
            <person name="Da Silva C."/>
            <person name="Montanini B."/>
            <person name="Hainaut M."/>
            <person name="Levati E."/>
            <person name="Barry K.W."/>
            <person name="Belfiori B."/>
            <person name="Cichocki N."/>
            <person name="Clum A."/>
            <person name="Dockter R.B."/>
            <person name="Fauchery L."/>
            <person name="Guy J."/>
            <person name="Iotti M."/>
            <person name="Le Tacon F."/>
            <person name="Lindquist E.A."/>
            <person name="Lipzen A."/>
            <person name="Malagnac F."/>
            <person name="Mello A."/>
            <person name="Molinier V."/>
            <person name="Miyauchi S."/>
            <person name="Poulain J."/>
            <person name="Riccioni C."/>
            <person name="Rubini A."/>
            <person name="Sitrit Y."/>
            <person name="Splivallo R."/>
            <person name="Traeger S."/>
            <person name="Wang M."/>
            <person name="Zifcakova L."/>
            <person name="Wipf D."/>
            <person name="Zambonelli A."/>
            <person name="Paolocci F."/>
            <person name="Nowrousian M."/>
            <person name="Ottonello S."/>
            <person name="Baldrian P."/>
            <person name="Spatafora J.W."/>
            <person name="Henrissat B."/>
            <person name="Nagy L.G."/>
            <person name="Aury J.M."/>
            <person name="Wincker P."/>
            <person name="Grigoriev I.V."/>
            <person name="Bonfante P."/>
            <person name="Martin F.M."/>
        </authorList>
    </citation>
    <scope>NUCLEOTIDE SEQUENCE [LARGE SCALE GENOMIC DNA]</scope>
    <source>
        <strain evidence="5 6">ATCC MYA-4762</strain>
    </source>
</reference>
<comment type="function">
    <text evidence="1 3">Involved in nuclear export, actin cytoskeleton organization and vesicular transport.</text>
</comment>
<keyword evidence="3" id="KW-0813">Transport</keyword>
<evidence type="ECO:0000256" key="1">
    <source>
        <dbReference type="ARBA" id="ARBA00002688"/>
    </source>
</evidence>
<proteinExistence type="inferred from homology"/>
<dbReference type="OrthoDB" id="27543at2759"/>
<evidence type="ECO:0000256" key="3">
    <source>
        <dbReference type="PIRNR" id="PIRNR028983"/>
    </source>
</evidence>
<dbReference type="GO" id="GO:0005634">
    <property type="term" value="C:nucleus"/>
    <property type="evidence" value="ECO:0007669"/>
    <property type="project" value="UniProtKB-SubCell"/>
</dbReference>
<keyword evidence="3" id="KW-0653">Protein transport</keyword>
<dbReference type="GO" id="GO:0015031">
    <property type="term" value="P:protein transport"/>
    <property type="evidence" value="ECO:0007669"/>
    <property type="project" value="UniProtKB-KW"/>
</dbReference>
<dbReference type="AlphaFoldDB" id="A0A3N4LKW0"/>
<dbReference type="InParanoid" id="A0A3N4LKW0"/>
<dbReference type="PANTHER" id="PTHR13261">
    <property type="entry name" value="BRCA2 AND CDKN1A INTERACTING PROTEIN"/>
    <property type="match status" value="1"/>
</dbReference>
<dbReference type="Proteomes" id="UP000267821">
    <property type="component" value="Unassembled WGS sequence"/>
</dbReference>
<evidence type="ECO:0000256" key="4">
    <source>
        <dbReference type="SAM" id="MobiDB-lite"/>
    </source>
</evidence>
<keyword evidence="3" id="KW-0539">Nucleus</keyword>
<comment type="subcellular location">
    <subcellularLocation>
        <location evidence="3">Nucleus</location>
    </subcellularLocation>
</comment>
<keyword evidence="6" id="KW-1185">Reference proteome</keyword>
<evidence type="ECO:0000256" key="2">
    <source>
        <dbReference type="ARBA" id="ARBA00006781"/>
    </source>
</evidence>
<dbReference type="FunCoup" id="A0A3N4LKW0">
    <property type="interactions" value="987"/>
</dbReference>
<evidence type="ECO:0000313" key="6">
    <source>
        <dbReference type="Proteomes" id="UP000267821"/>
    </source>
</evidence>
<feature type="region of interest" description="Disordered" evidence="4">
    <location>
        <begin position="1"/>
        <end position="38"/>
    </location>
</feature>
<dbReference type="Pfam" id="PF13862">
    <property type="entry name" value="BCCIP"/>
    <property type="match status" value="1"/>
</dbReference>